<evidence type="ECO:0000256" key="13">
    <source>
        <dbReference type="PIRSR" id="PIRSR605493-1"/>
    </source>
</evidence>
<comment type="similarity">
    <text evidence="3">Belongs to the class II aldolase/RraA-like family.</text>
</comment>
<reference evidence="14" key="1">
    <citation type="submission" date="2021-01" db="EMBL/GenBank/DDBJ databases">
        <title>Whole genome shotgun sequence of Virgisporangium aliadipatigenens NBRC 105644.</title>
        <authorList>
            <person name="Komaki H."/>
            <person name="Tamura T."/>
        </authorList>
    </citation>
    <scope>NUCLEOTIDE SEQUENCE</scope>
    <source>
        <strain evidence="14">NBRC 105644</strain>
    </source>
</reference>
<dbReference type="CDD" id="cd16841">
    <property type="entry name" value="RraA_family"/>
    <property type="match status" value="1"/>
</dbReference>
<dbReference type="InterPro" id="IPR005493">
    <property type="entry name" value="RraA/RraA-like"/>
</dbReference>
<sequence length="271" mass="28344">MPFARQGLPTLPLPVDAEPARVREVTPTARAYDTFSRTVTVLWRRARYRHRVSDIRTLAARADTSAICDVDRSVRVMSPELRCRSTGKVMCGPAVTVRVRDDFLGVLQAVVAAAPGDVVVVDGGGRSTALAGELFARAALAKGLAGLVVDGGYRDLGYVAGCALPVYSRLVTPMAGTTQRPAVLNEPVTCGGVPVRPGDLVIADGDGIVVLDPDGAAACLSAAAALKETEARVAARLAEGAGLDECVNLAEHVARLEAGEPSRLTFTVSDR</sequence>
<evidence type="ECO:0000256" key="8">
    <source>
        <dbReference type="ARBA" id="ARBA00025046"/>
    </source>
</evidence>
<evidence type="ECO:0000313" key="15">
    <source>
        <dbReference type="Proteomes" id="UP000619260"/>
    </source>
</evidence>
<gene>
    <name evidence="14" type="ORF">Val02_62200</name>
</gene>
<comment type="catalytic activity">
    <reaction evidence="12">
        <text>oxaloacetate + H(+) = pyruvate + CO2</text>
        <dbReference type="Rhea" id="RHEA:15641"/>
        <dbReference type="ChEBI" id="CHEBI:15361"/>
        <dbReference type="ChEBI" id="CHEBI:15378"/>
        <dbReference type="ChEBI" id="CHEBI:16452"/>
        <dbReference type="ChEBI" id="CHEBI:16526"/>
        <dbReference type="EC" id="4.1.1.112"/>
    </reaction>
</comment>
<evidence type="ECO:0000256" key="2">
    <source>
        <dbReference type="ARBA" id="ARBA00001968"/>
    </source>
</evidence>
<evidence type="ECO:0000256" key="5">
    <source>
        <dbReference type="ARBA" id="ARBA00012213"/>
    </source>
</evidence>
<evidence type="ECO:0000313" key="14">
    <source>
        <dbReference type="EMBL" id="GIJ49334.1"/>
    </source>
</evidence>
<evidence type="ECO:0000256" key="1">
    <source>
        <dbReference type="ARBA" id="ARBA00001342"/>
    </source>
</evidence>
<dbReference type="Gene3D" id="3.50.30.40">
    <property type="entry name" value="Ribonuclease E inhibitor RraA/RraA-like"/>
    <property type="match status" value="1"/>
</dbReference>
<dbReference type="GO" id="GO:0047443">
    <property type="term" value="F:4-hydroxy-4-methyl-2-oxoglutarate aldolase activity"/>
    <property type="evidence" value="ECO:0007669"/>
    <property type="project" value="UniProtKB-EC"/>
</dbReference>
<evidence type="ECO:0000256" key="10">
    <source>
        <dbReference type="ARBA" id="ARBA00030169"/>
    </source>
</evidence>
<dbReference type="InterPro" id="IPR036704">
    <property type="entry name" value="RraA/RraA-like_sf"/>
</dbReference>
<name>A0A8J3YPJ6_9ACTN</name>
<dbReference type="PANTHER" id="PTHR33254:SF4">
    <property type="entry name" value="4-HYDROXY-4-METHYL-2-OXOGLUTARATE ALDOLASE 3-RELATED"/>
    <property type="match status" value="1"/>
</dbReference>
<comment type="catalytic activity">
    <reaction evidence="1">
        <text>4-hydroxy-4-methyl-2-oxoglutarate = 2 pyruvate</text>
        <dbReference type="Rhea" id="RHEA:22748"/>
        <dbReference type="ChEBI" id="CHEBI:15361"/>
        <dbReference type="ChEBI" id="CHEBI:58276"/>
        <dbReference type="EC" id="4.1.3.17"/>
    </reaction>
</comment>
<evidence type="ECO:0000256" key="9">
    <source>
        <dbReference type="ARBA" id="ARBA00029596"/>
    </source>
</evidence>
<feature type="binding site" evidence="13">
    <location>
        <position position="154"/>
    </location>
    <ligand>
        <name>substrate</name>
    </ligand>
</feature>
<dbReference type="PANTHER" id="PTHR33254">
    <property type="entry name" value="4-HYDROXY-4-METHYL-2-OXOGLUTARATE ALDOLASE 3-RELATED"/>
    <property type="match status" value="1"/>
</dbReference>
<evidence type="ECO:0000256" key="12">
    <source>
        <dbReference type="ARBA" id="ARBA00047973"/>
    </source>
</evidence>
<evidence type="ECO:0000256" key="3">
    <source>
        <dbReference type="ARBA" id="ARBA00008621"/>
    </source>
</evidence>
<dbReference type="Pfam" id="PF03737">
    <property type="entry name" value="RraA-like"/>
    <property type="match status" value="1"/>
</dbReference>
<dbReference type="EC" id="4.1.3.17" evidence="5"/>
<dbReference type="GO" id="GO:0008948">
    <property type="term" value="F:oxaloacetate decarboxylase activity"/>
    <property type="evidence" value="ECO:0007669"/>
    <property type="project" value="UniProtKB-EC"/>
</dbReference>
<dbReference type="SUPFAM" id="SSF89562">
    <property type="entry name" value="RraA-like"/>
    <property type="match status" value="1"/>
</dbReference>
<dbReference type="EC" id="4.1.1.112" evidence="6"/>
<evidence type="ECO:0000256" key="4">
    <source>
        <dbReference type="ARBA" id="ARBA00011233"/>
    </source>
</evidence>
<keyword evidence="13" id="KW-0479">Metal-binding</keyword>
<dbReference type="RefSeq" id="WP_239153464.1">
    <property type="nucleotide sequence ID" value="NZ_BOPF01000026.1"/>
</dbReference>
<keyword evidence="15" id="KW-1185">Reference proteome</keyword>
<comment type="subunit">
    <text evidence="4">Homotrimer.</text>
</comment>
<protein>
    <recommendedName>
        <fullName evidence="7">Putative 4-hydroxy-4-methyl-2-oxoglutarate aldolase</fullName>
        <ecNumber evidence="6">4.1.1.112</ecNumber>
        <ecNumber evidence="5">4.1.3.17</ecNumber>
    </recommendedName>
    <alternativeName>
        <fullName evidence="11">Oxaloacetate decarboxylase</fullName>
    </alternativeName>
    <alternativeName>
        <fullName evidence="9">Regulator of ribonuclease activity homolog</fullName>
    </alternativeName>
    <alternativeName>
        <fullName evidence="10">RraA-like protein</fullName>
    </alternativeName>
</protein>
<feature type="binding site" evidence="13">
    <location>
        <position position="155"/>
    </location>
    <ligand>
        <name>Mg(2+)</name>
        <dbReference type="ChEBI" id="CHEBI:18420"/>
    </ligand>
</feature>
<keyword evidence="13" id="KW-0460">Magnesium</keyword>
<dbReference type="GO" id="GO:0046872">
    <property type="term" value="F:metal ion binding"/>
    <property type="evidence" value="ECO:0007669"/>
    <property type="project" value="UniProtKB-KW"/>
</dbReference>
<dbReference type="Proteomes" id="UP000619260">
    <property type="component" value="Unassembled WGS sequence"/>
</dbReference>
<comment type="function">
    <text evidence="8">Catalyzes the aldol cleavage of 4-hydroxy-4-methyl-2-oxoglutarate (HMG) into 2 molecules of pyruvate. Also contains a secondary oxaloacetate (OAA) decarboxylase activity due to the common pyruvate enolate transition state formed following C-C bond cleavage in the retro-aldol and decarboxylation reactions.</text>
</comment>
<organism evidence="14 15">
    <name type="scientific">Virgisporangium aliadipatigenens</name>
    <dbReference type="NCBI Taxonomy" id="741659"/>
    <lineage>
        <taxon>Bacteria</taxon>
        <taxon>Bacillati</taxon>
        <taxon>Actinomycetota</taxon>
        <taxon>Actinomycetes</taxon>
        <taxon>Micromonosporales</taxon>
        <taxon>Micromonosporaceae</taxon>
        <taxon>Virgisporangium</taxon>
    </lineage>
</organism>
<comment type="cofactor">
    <cofactor evidence="2">
        <name>a divalent metal cation</name>
        <dbReference type="ChEBI" id="CHEBI:60240"/>
    </cofactor>
</comment>
<dbReference type="EMBL" id="BOPF01000026">
    <property type="protein sequence ID" value="GIJ49334.1"/>
    <property type="molecule type" value="Genomic_DNA"/>
</dbReference>
<evidence type="ECO:0000256" key="7">
    <source>
        <dbReference type="ARBA" id="ARBA00016549"/>
    </source>
</evidence>
<proteinExistence type="inferred from homology"/>
<dbReference type="AlphaFoldDB" id="A0A8J3YPJ6"/>
<accession>A0A8J3YPJ6</accession>
<comment type="cofactor">
    <cofactor evidence="13">
        <name>Mg(2+)</name>
        <dbReference type="ChEBI" id="CHEBI:18420"/>
    </cofactor>
</comment>
<comment type="caution">
    <text evidence="14">The sequence shown here is derived from an EMBL/GenBank/DDBJ whole genome shotgun (WGS) entry which is preliminary data.</text>
</comment>
<evidence type="ECO:0000256" key="6">
    <source>
        <dbReference type="ARBA" id="ARBA00012947"/>
    </source>
</evidence>
<evidence type="ECO:0000256" key="11">
    <source>
        <dbReference type="ARBA" id="ARBA00032305"/>
    </source>
</evidence>